<dbReference type="PANTHER" id="PTHR43210:SF5">
    <property type="entry name" value="DETHIOBIOTIN SYNTHETASE"/>
    <property type="match status" value="1"/>
</dbReference>
<dbReference type="PRINTS" id="PR00081">
    <property type="entry name" value="GDHRDH"/>
</dbReference>
<feature type="binding site" evidence="1">
    <location>
        <position position="111"/>
    </location>
    <ligand>
        <name>Mg(2+)</name>
        <dbReference type="ChEBI" id="CHEBI:18420"/>
    </ligand>
</feature>
<dbReference type="RefSeq" id="WP_353712064.1">
    <property type="nucleotide sequence ID" value="NZ_CP159279.1"/>
</dbReference>
<dbReference type="GO" id="GO:0000287">
    <property type="term" value="F:magnesium ion binding"/>
    <property type="evidence" value="ECO:0007669"/>
    <property type="project" value="UniProtKB-UniRule"/>
</dbReference>
<keyword evidence="1" id="KW-0547">Nucleotide-binding</keyword>
<dbReference type="GO" id="GO:0009102">
    <property type="term" value="P:biotin biosynthetic process"/>
    <property type="evidence" value="ECO:0007669"/>
    <property type="project" value="UniProtKB-UniRule"/>
</dbReference>
<dbReference type="SUPFAM" id="SSF52540">
    <property type="entry name" value="P-loop containing nucleoside triphosphate hydrolases"/>
    <property type="match status" value="1"/>
</dbReference>
<comment type="catalytic activity">
    <reaction evidence="1">
        <text>(7R,8S)-7,8-diammoniononanoate + CO2 + ATP = (4R,5S)-dethiobiotin + ADP + phosphate + 3 H(+)</text>
        <dbReference type="Rhea" id="RHEA:15805"/>
        <dbReference type="ChEBI" id="CHEBI:15378"/>
        <dbReference type="ChEBI" id="CHEBI:16526"/>
        <dbReference type="ChEBI" id="CHEBI:30616"/>
        <dbReference type="ChEBI" id="CHEBI:43474"/>
        <dbReference type="ChEBI" id="CHEBI:149469"/>
        <dbReference type="ChEBI" id="CHEBI:149473"/>
        <dbReference type="ChEBI" id="CHEBI:456216"/>
        <dbReference type="EC" id="6.3.3.3"/>
    </reaction>
</comment>
<comment type="function">
    <text evidence="1">Catalyzes a mechanistically unusual reaction, the ATP-dependent insertion of CO2 between the N7 and N8 nitrogen atoms of 7,8-diaminopelargonic acid (DAPA, also called 7,8-diammoniononanoate) to form a ureido ring.</text>
</comment>
<accession>A0AAU8EQC8</accession>
<evidence type="ECO:0000256" key="1">
    <source>
        <dbReference type="HAMAP-Rule" id="MF_00336"/>
    </source>
</evidence>
<organism evidence="2">
    <name type="scientific">Arthrobacter sp. K5</name>
    <dbReference type="NCBI Taxonomy" id="2839623"/>
    <lineage>
        <taxon>Bacteria</taxon>
        <taxon>Bacillati</taxon>
        <taxon>Actinomycetota</taxon>
        <taxon>Actinomycetes</taxon>
        <taxon>Micrococcales</taxon>
        <taxon>Micrococcaceae</taxon>
        <taxon>Arthrobacter</taxon>
    </lineage>
</organism>
<feature type="binding site" evidence="1">
    <location>
        <begin position="172"/>
        <end position="173"/>
    </location>
    <ligand>
        <name>ATP</name>
        <dbReference type="ChEBI" id="CHEBI:30616"/>
    </ligand>
</feature>
<comment type="subunit">
    <text evidence="1">Homodimer.</text>
</comment>
<dbReference type="InterPro" id="IPR027417">
    <property type="entry name" value="P-loop_NTPase"/>
</dbReference>
<comment type="subcellular location">
    <subcellularLocation>
        <location evidence="1">Cytoplasm</location>
    </subcellularLocation>
</comment>
<keyword evidence="1 2" id="KW-0436">Ligase</keyword>
<comment type="caution">
    <text evidence="1">Lacks conserved residue(s) required for the propagation of feature annotation.</text>
</comment>
<feature type="binding site" evidence="1">
    <location>
        <position position="52"/>
    </location>
    <ligand>
        <name>Mg(2+)</name>
        <dbReference type="ChEBI" id="CHEBI:18420"/>
    </ligand>
</feature>
<evidence type="ECO:0000313" key="2">
    <source>
        <dbReference type="EMBL" id="XCH11811.1"/>
    </source>
</evidence>
<dbReference type="NCBIfam" id="TIGR00347">
    <property type="entry name" value="bioD"/>
    <property type="match status" value="1"/>
</dbReference>
<feature type="binding site" evidence="1">
    <location>
        <position position="19"/>
    </location>
    <ligand>
        <name>Mg(2+)</name>
        <dbReference type="ChEBI" id="CHEBI:18420"/>
    </ligand>
</feature>
<feature type="active site" evidence="1">
    <location>
        <position position="40"/>
    </location>
</feature>
<dbReference type="PIRSF" id="PIRSF006755">
    <property type="entry name" value="DTB_synth"/>
    <property type="match status" value="1"/>
</dbReference>
<dbReference type="AlphaFoldDB" id="A0AAU8EQC8"/>
<feature type="binding site" evidence="1">
    <location>
        <position position="52"/>
    </location>
    <ligand>
        <name>ATP</name>
        <dbReference type="ChEBI" id="CHEBI:30616"/>
    </ligand>
</feature>
<dbReference type="Pfam" id="PF13500">
    <property type="entry name" value="AAA_26"/>
    <property type="match status" value="1"/>
</dbReference>
<dbReference type="PANTHER" id="PTHR43210">
    <property type="entry name" value="DETHIOBIOTIN SYNTHETASE"/>
    <property type="match status" value="1"/>
</dbReference>
<dbReference type="InterPro" id="IPR004472">
    <property type="entry name" value="DTB_synth_BioD"/>
</dbReference>
<dbReference type="CDD" id="cd03109">
    <property type="entry name" value="DTBS"/>
    <property type="match status" value="1"/>
</dbReference>
<keyword evidence="1" id="KW-0093">Biotin biosynthesis</keyword>
<comment type="cofactor">
    <cofactor evidence="1">
        <name>Mg(2+)</name>
        <dbReference type="ChEBI" id="CHEBI:18420"/>
    </cofactor>
</comment>
<reference evidence="2" key="1">
    <citation type="submission" date="2024-06" db="EMBL/GenBank/DDBJ databases">
        <title>Biodegradation of dimethachlon by Arthrobacter sp. K5: mechanistic insights and ecological implications.</title>
        <authorList>
            <person name="Hu S."/>
            <person name="Lu P."/>
        </authorList>
    </citation>
    <scope>NUCLEOTIDE SEQUENCE</scope>
    <source>
        <strain evidence="2">K5</strain>
    </source>
</reference>
<dbReference type="InterPro" id="IPR002347">
    <property type="entry name" value="SDR_fam"/>
</dbReference>
<comment type="pathway">
    <text evidence="1">Cofactor biosynthesis; biotin biosynthesis; biotin from 7,8-diaminononanoate: step 1/2.</text>
</comment>
<proteinExistence type="inferred from homology"/>
<protein>
    <recommendedName>
        <fullName evidence="1">ATP-dependent dethiobiotin synthetase BioD</fullName>
        <ecNumber evidence="1">6.3.3.3</ecNumber>
    </recommendedName>
    <alternativeName>
        <fullName evidence="1">DTB synthetase</fullName>
        <shortName evidence="1">DTBS</shortName>
    </alternativeName>
    <alternativeName>
        <fullName evidence="1">Dethiobiotin synthase</fullName>
    </alternativeName>
</protein>
<keyword evidence="1" id="KW-0460">Magnesium</keyword>
<dbReference type="GO" id="GO:0004141">
    <property type="term" value="F:dethiobiotin synthase activity"/>
    <property type="evidence" value="ECO:0007669"/>
    <property type="project" value="UniProtKB-UniRule"/>
</dbReference>
<dbReference type="GO" id="GO:0005829">
    <property type="term" value="C:cytosol"/>
    <property type="evidence" value="ECO:0007669"/>
    <property type="project" value="TreeGrafter"/>
</dbReference>
<keyword evidence="1" id="KW-0067">ATP-binding</keyword>
<feature type="binding site" evidence="1">
    <location>
        <begin position="15"/>
        <end position="20"/>
    </location>
    <ligand>
        <name>ATP</name>
        <dbReference type="ChEBI" id="CHEBI:30616"/>
    </ligand>
</feature>
<feature type="binding site" evidence="1">
    <location>
        <position position="44"/>
    </location>
    <ligand>
        <name>substrate</name>
    </ligand>
</feature>
<keyword evidence="1" id="KW-0963">Cytoplasm</keyword>
<dbReference type="Gene3D" id="3.40.50.300">
    <property type="entry name" value="P-loop containing nucleotide triphosphate hydrolases"/>
    <property type="match status" value="1"/>
</dbReference>
<comment type="similarity">
    <text evidence="1">Belongs to the dethiobiotin synthetase family.</text>
</comment>
<gene>
    <name evidence="1 2" type="primary">bioD</name>
    <name evidence="2" type="ORF">ABRP34_01995</name>
</gene>
<dbReference type="HAMAP" id="MF_00336">
    <property type="entry name" value="BioD"/>
    <property type="match status" value="1"/>
</dbReference>
<dbReference type="EMBL" id="CP159279">
    <property type="protein sequence ID" value="XCH11811.1"/>
    <property type="molecule type" value="Genomic_DNA"/>
</dbReference>
<dbReference type="GO" id="GO:0005524">
    <property type="term" value="F:ATP binding"/>
    <property type="evidence" value="ECO:0007669"/>
    <property type="project" value="UniProtKB-UniRule"/>
</dbReference>
<name>A0AAU8EQC8_9MICC</name>
<dbReference type="EC" id="6.3.3.3" evidence="1"/>
<sequence length="232" mass="22796">MNLSPVILVTGTDTGVGKTITTAALAAVLSGTGRSVAVYKPCQSGAADGDSDAAEIVRLAGAVTAEAGVVLQEPMAPVAAAAIDGTPLPSLAAHAERIRELAGAHDHVLVEGAGGLLVELDSVGGTLADLGSLLAAAFVVVARPGLGTLNHTALTLEALSARGLDVLGVVLGSWPASPDAVHHSNRQVLGTLPVPLLGALPGRASELSPADFRAGAAAWLNGAAARLNGVSA</sequence>
<keyword evidence="1" id="KW-0479">Metal-binding</keyword>
<feature type="binding site" evidence="1">
    <location>
        <begin position="111"/>
        <end position="114"/>
    </location>
    <ligand>
        <name>ATP</name>
        <dbReference type="ChEBI" id="CHEBI:30616"/>
    </ligand>
</feature>